<dbReference type="Proteomes" id="UP000018208">
    <property type="component" value="Unassembled WGS sequence"/>
</dbReference>
<feature type="compositionally biased region" description="Polar residues" evidence="1">
    <location>
        <begin position="60"/>
        <end position="89"/>
    </location>
</feature>
<protein>
    <submittedName>
        <fullName evidence="2">Uncharacterized protein</fullName>
    </submittedName>
</protein>
<name>A0A9P8LMT4_9EUKA</name>
<feature type="region of interest" description="Disordered" evidence="1">
    <location>
        <begin position="18"/>
        <end position="45"/>
    </location>
</feature>
<evidence type="ECO:0000313" key="3">
    <source>
        <dbReference type="Proteomes" id="UP000018208"/>
    </source>
</evidence>
<comment type="caution">
    <text evidence="2">The sequence shown here is derived from an EMBL/GenBank/DDBJ whole genome shotgun (WGS) entry which is preliminary data.</text>
</comment>
<organism evidence="2 3">
    <name type="scientific">Spironucleus salmonicida</name>
    <dbReference type="NCBI Taxonomy" id="348837"/>
    <lineage>
        <taxon>Eukaryota</taxon>
        <taxon>Metamonada</taxon>
        <taxon>Diplomonadida</taxon>
        <taxon>Hexamitidae</taxon>
        <taxon>Hexamitinae</taxon>
        <taxon>Spironucleus</taxon>
    </lineage>
</organism>
<dbReference type="KEGG" id="ssao:94301202"/>
<evidence type="ECO:0000313" key="2">
    <source>
        <dbReference type="EMBL" id="KAH0570886.1"/>
    </source>
</evidence>
<proteinExistence type="predicted"/>
<dbReference type="RefSeq" id="XP_067761659.1">
    <property type="nucleotide sequence ID" value="XM_067910972.1"/>
</dbReference>
<evidence type="ECO:0000256" key="1">
    <source>
        <dbReference type="SAM" id="MobiDB-lite"/>
    </source>
</evidence>
<sequence length="133" mass="15357">MGVLFSQNKEVMEEHLVSKQIKQPMRRENPILPPLPTQHLKNPKFQTQETEVTQILQQQPALPKQNSVNLQQNSSRSNIVSNHVPNTLPLSRKPSKVTHMDRVENISVIFLPVNKIKVVINKNDEFYMNDVQL</sequence>
<dbReference type="GeneID" id="94301202"/>
<accession>A0A9P8LMT4</accession>
<reference evidence="2 3" key="1">
    <citation type="journal article" date="2014" name="PLoS Genet.">
        <title>The Genome of Spironucleus salmonicida Highlights a Fish Pathogen Adapted to Fluctuating Environments.</title>
        <authorList>
            <person name="Xu F."/>
            <person name="Jerlstrom-Hultqvist J."/>
            <person name="Einarsson E."/>
            <person name="Astvaldsson A."/>
            <person name="Svard S.G."/>
            <person name="Andersson J.O."/>
        </authorList>
    </citation>
    <scope>NUCLEOTIDE SEQUENCE [LARGE SCALE GENOMIC DNA]</scope>
    <source>
        <strain evidence="2 3">ATCC 50377</strain>
    </source>
</reference>
<dbReference type="AlphaFoldDB" id="A0A9P8LMT4"/>
<feature type="region of interest" description="Disordered" evidence="1">
    <location>
        <begin position="60"/>
        <end position="93"/>
    </location>
</feature>
<gene>
    <name evidence="2" type="ORF">SS50377_27179</name>
</gene>
<dbReference type="EMBL" id="AUWU02000007">
    <property type="protein sequence ID" value="KAH0570886.1"/>
    <property type="molecule type" value="Genomic_DNA"/>
</dbReference>
<keyword evidence="3" id="KW-1185">Reference proteome</keyword>